<evidence type="ECO:0000313" key="2">
    <source>
        <dbReference type="EMBL" id="SIN81127.1"/>
    </source>
</evidence>
<keyword evidence="3" id="KW-1185">Reference proteome</keyword>
<dbReference type="Pfam" id="PF13527">
    <property type="entry name" value="Acetyltransf_9"/>
    <property type="match status" value="1"/>
</dbReference>
<dbReference type="SUPFAM" id="SSF55729">
    <property type="entry name" value="Acyl-CoA N-acyltransferases (Nat)"/>
    <property type="match status" value="1"/>
</dbReference>
<dbReference type="Gene3D" id="3.40.630.30">
    <property type="match status" value="1"/>
</dbReference>
<dbReference type="OrthoDB" id="9797178at2"/>
<dbReference type="GO" id="GO:0016747">
    <property type="term" value="F:acyltransferase activity, transferring groups other than amino-acyl groups"/>
    <property type="evidence" value="ECO:0007669"/>
    <property type="project" value="InterPro"/>
</dbReference>
<proteinExistence type="predicted"/>
<dbReference type="PROSITE" id="PS51186">
    <property type="entry name" value="GNAT"/>
    <property type="match status" value="1"/>
</dbReference>
<protein>
    <submittedName>
        <fullName evidence="2">Putative acetyltransferase</fullName>
    </submittedName>
</protein>
<dbReference type="InterPro" id="IPR016181">
    <property type="entry name" value="Acyl_CoA_acyltransferase"/>
</dbReference>
<feature type="domain" description="N-acetyltransferase" evidence="1">
    <location>
        <begin position="1"/>
        <end position="147"/>
    </location>
</feature>
<dbReference type="EMBL" id="FSRL01000001">
    <property type="protein sequence ID" value="SIN81127.1"/>
    <property type="molecule type" value="Genomic_DNA"/>
</dbReference>
<dbReference type="InterPro" id="IPR000182">
    <property type="entry name" value="GNAT_dom"/>
</dbReference>
<evidence type="ECO:0000313" key="3">
    <source>
        <dbReference type="Proteomes" id="UP000184932"/>
    </source>
</evidence>
<dbReference type="CDD" id="cd04301">
    <property type="entry name" value="NAT_SF"/>
    <property type="match status" value="1"/>
</dbReference>
<name>A0A1N6EE10_9RHOB</name>
<keyword evidence="2" id="KW-0808">Transferase</keyword>
<gene>
    <name evidence="2" type="ORF">SAMN05444002_0639</name>
</gene>
<dbReference type="RefSeq" id="WP_074254803.1">
    <property type="nucleotide sequence ID" value="NZ_FSRL01000001.1"/>
</dbReference>
<accession>A0A1N6EE10</accession>
<organism evidence="2 3">
    <name type="scientific">Vannielia litorea</name>
    <dbReference type="NCBI Taxonomy" id="1217970"/>
    <lineage>
        <taxon>Bacteria</taxon>
        <taxon>Pseudomonadati</taxon>
        <taxon>Pseudomonadota</taxon>
        <taxon>Alphaproteobacteria</taxon>
        <taxon>Rhodobacterales</taxon>
        <taxon>Paracoccaceae</taxon>
        <taxon>Vannielia</taxon>
    </lineage>
</organism>
<sequence>MEIRDERPQEAGAIGALVTAAFAGKAYSDGTEAALLAGLRDSGALVLSLVAAEPGGLLGQVAASEVRLGGRSGWVGIGPVAVRPDRQREGIGSGLMRAALARLAAAGFDGAVLVGDPGYYGRFGFAPREGLTSPGLPTHHVMGLGFGVTAPRGEIRWHPAFDTGRG</sequence>
<dbReference type="STRING" id="1217970.SAMN05444002_0639"/>
<evidence type="ECO:0000259" key="1">
    <source>
        <dbReference type="PROSITE" id="PS51186"/>
    </source>
</evidence>
<reference evidence="3" key="1">
    <citation type="submission" date="2016-11" db="EMBL/GenBank/DDBJ databases">
        <authorList>
            <person name="Varghese N."/>
            <person name="Submissions S."/>
        </authorList>
    </citation>
    <scope>NUCLEOTIDE SEQUENCE [LARGE SCALE GENOMIC DNA]</scope>
    <source>
        <strain evidence="3">DSM 29440</strain>
    </source>
</reference>
<dbReference type="Proteomes" id="UP000184932">
    <property type="component" value="Unassembled WGS sequence"/>
</dbReference>
<dbReference type="AlphaFoldDB" id="A0A1N6EE10"/>